<feature type="non-terminal residue" evidence="1">
    <location>
        <position position="1"/>
    </location>
</feature>
<evidence type="ECO:0000313" key="1">
    <source>
        <dbReference type="EMBL" id="EHJ08330.1"/>
    </source>
</evidence>
<evidence type="ECO:0000313" key="2">
    <source>
        <dbReference type="Proteomes" id="UP000005413"/>
    </source>
</evidence>
<organism evidence="1 2">
    <name type="scientific">Staphylococcus simiae CCM 7213 = CCUG 51256</name>
    <dbReference type="NCBI Taxonomy" id="911238"/>
    <lineage>
        <taxon>Bacteria</taxon>
        <taxon>Bacillati</taxon>
        <taxon>Bacillota</taxon>
        <taxon>Bacilli</taxon>
        <taxon>Bacillales</taxon>
        <taxon>Staphylococcaceae</taxon>
        <taxon>Staphylococcus</taxon>
    </lineage>
</organism>
<keyword evidence="2" id="KW-1185">Reference proteome</keyword>
<dbReference type="Proteomes" id="UP000005413">
    <property type="component" value="Unassembled WGS sequence"/>
</dbReference>
<sequence length="33" mass="3873">KIELIRLFSQKEPFQTTKKSKTKIIVSVLPEQN</sequence>
<dbReference type="AlphaFoldDB" id="G5JHK6"/>
<reference evidence="1 2" key="1">
    <citation type="journal article" date="2012" name="BMC Genomics">
        <title>Comparative genomic analysis of the genus Staphylococcus including Staphylococcus aureus and its newly described sister species Staphylococcus simiae.</title>
        <authorList>
            <person name="Suzuki H."/>
            <person name="Lefebure T."/>
            <person name="Pavinski Bitar P."/>
            <person name="Stanhope M.J."/>
        </authorList>
    </citation>
    <scope>NUCLEOTIDE SEQUENCE [LARGE SCALE GENOMIC DNA]</scope>
    <source>
        <strain evidence="1 2">CCM 7213</strain>
    </source>
</reference>
<name>G5JHK6_9STAP</name>
<proteinExistence type="predicted"/>
<gene>
    <name evidence="1" type="ORF">SS7213T_04691</name>
</gene>
<dbReference type="EMBL" id="AEUN01000339">
    <property type="protein sequence ID" value="EHJ08330.1"/>
    <property type="molecule type" value="Genomic_DNA"/>
</dbReference>
<comment type="caution">
    <text evidence="1">The sequence shown here is derived from an EMBL/GenBank/DDBJ whole genome shotgun (WGS) entry which is preliminary data.</text>
</comment>
<protein>
    <submittedName>
        <fullName evidence="1">Uncharacterized protein</fullName>
    </submittedName>
</protein>
<accession>G5JHK6</accession>